<evidence type="ECO:0000256" key="5">
    <source>
        <dbReference type="SAM" id="MobiDB-lite"/>
    </source>
</evidence>
<feature type="transmembrane region" description="Helical" evidence="6">
    <location>
        <begin position="125"/>
        <end position="143"/>
    </location>
</feature>
<keyword evidence="2 6" id="KW-0812">Transmembrane</keyword>
<dbReference type="PANTHER" id="PTHR31465">
    <property type="entry name" value="PROTEIN RTA1-RELATED"/>
    <property type="match status" value="1"/>
</dbReference>
<feature type="transmembrane region" description="Helical" evidence="6">
    <location>
        <begin position="163"/>
        <end position="186"/>
    </location>
</feature>
<keyword evidence="4 6" id="KW-0472">Membrane</keyword>
<dbReference type="Pfam" id="PF04479">
    <property type="entry name" value="RTA1"/>
    <property type="match status" value="1"/>
</dbReference>
<evidence type="ECO:0000256" key="3">
    <source>
        <dbReference type="ARBA" id="ARBA00022989"/>
    </source>
</evidence>
<feature type="transmembrane region" description="Helical" evidence="6">
    <location>
        <begin position="198"/>
        <end position="222"/>
    </location>
</feature>
<keyword evidence="8" id="KW-1185">Reference proteome</keyword>
<gene>
    <name evidence="7" type="ORF">C8A03DRAFT_43842</name>
</gene>
<proteinExistence type="predicted"/>
<name>A0AAN7HB75_9PEZI</name>
<keyword evidence="3 6" id="KW-1133">Transmembrane helix</keyword>
<reference evidence="7" key="2">
    <citation type="submission" date="2023-05" db="EMBL/GenBank/DDBJ databases">
        <authorList>
            <consortium name="Lawrence Berkeley National Laboratory"/>
            <person name="Steindorff A."/>
            <person name="Hensen N."/>
            <person name="Bonometti L."/>
            <person name="Westerberg I."/>
            <person name="Brannstrom I.O."/>
            <person name="Guillou S."/>
            <person name="Cros-Aarteil S."/>
            <person name="Calhoun S."/>
            <person name="Haridas S."/>
            <person name="Kuo A."/>
            <person name="Mondo S."/>
            <person name="Pangilinan J."/>
            <person name="Riley R."/>
            <person name="Labutti K."/>
            <person name="Andreopoulos B."/>
            <person name="Lipzen A."/>
            <person name="Chen C."/>
            <person name="Yanf M."/>
            <person name="Daum C."/>
            <person name="Ng V."/>
            <person name="Clum A."/>
            <person name="Ohm R."/>
            <person name="Martin F."/>
            <person name="Silar P."/>
            <person name="Natvig D."/>
            <person name="Lalanne C."/>
            <person name="Gautier V."/>
            <person name="Ament-Velasquez S.L."/>
            <person name="Kruys A."/>
            <person name="Hutchinson M.I."/>
            <person name="Powell A.J."/>
            <person name="Barry K."/>
            <person name="Miller A.N."/>
            <person name="Grigoriev I.V."/>
            <person name="Debuchy R."/>
            <person name="Gladieux P."/>
            <person name="Thoren M.H."/>
            <person name="Johannesson H."/>
        </authorList>
    </citation>
    <scope>NUCLEOTIDE SEQUENCE</scope>
    <source>
        <strain evidence="7">CBS 532.94</strain>
    </source>
</reference>
<sequence>MAAGEPIRLSLYVYAPNKGAPIFFAIAYGISAVFHIWQCYRYKAFRLIGLHPVCALLFTVGYALREYGAYNYLYSFTTSVPLIIFILSQVFIYICPPLLELANYHVLGRVFYYVPYCSPLPPNRVLSTFGGLMLLVETINALGVSLSANPSSSASQQKIGGSLTIAAVAIQLFVILTFFCMAAIFHRRCVKASIRAKSVHTLLATLYASMTLILIRCIYRLVEHTGDTKIELDNLEALRRLSPLLRYEVFFYIFEASLMLVNSVLWNVWHPGRFMASDNRVYLARDGTEACREEDDDHRPLLAKTAHALTFGLLFRKKKQPEQFHQLDEYSTAESRRENVGSRGADQFK</sequence>
<comment type="subcellular location">
    <subcellularLocation>
        <location evidence="1">Membrane</location>
        <topology evidence="1">Multi-pass membrane protein</topology>
    </subcellularLocation>
</comment>
<feature type="transmembrane region" description="Helical" evidence="6">
    <location>
        <begin position="76"/>
        <end position="99"/>
    </location>
</feature>
<feature type="transmembrane region" description="Helical" evidence="6">
    <location>
        <begin position="44"/>
        <end position="64"/>
    </location>
</feature>
<evidence type="ECO:0000256" key="2">
    <source>
        <dbReference type="ARBA" id="ARBA00022692"/>
    </source>
</evidence>
<reference evidence="7" key="1">
    <citation type="journal article" date="2023" name="Mol. Phylogenet. Evol.">
        <title>Genome-scale phylogeny and comparative genomics of the fungal order Sordariales.</title>
        <authorList>
            <person name="Hensen N."/>
            <person name="Bonometti L."/>
            <person name="Westerberg I."/>
            <person name="Brannstrom I.O."/>
            <person name="Guillou S."/>
            <person name="Cros-Aarteil S."/>
            <person name="Calhoun S."/>
            <person name="Haridas S."/>
            <person name="Kuo A."/>
            <person name="Mondo S."/>
            <person name="Pangilinan J."/>
            <person name="Riley R."/>
            <person name="LaButti K."/>
            <person name="Andreopoulos B."/>
            <person name="Lipzen A."/>
            <person name="Chen C."/>
            <person name="Yan M."/>
            <person name="Daum C."/>
            <person name="Ng V."/>
            <person name="Clum A."/>
            <person name="Steindorff A."/>
            <person name="Ohm R.A."/>
            <person name="Martin F."/>
            <person name="Silar P."/>
            <person name="Natvig D.O."/>
            <person name="Lalanne C."/>
            <person name="Gautier V."/>
            <person name="Ament-Velasquez S.L."/>
            <person name="Kruys A."/>
            <person name="Hutchinson M.I."/>
            <person name="Powell A.J."/>
            <person name="Barry K."/>
            <person name="Miller A.N."/>
            <person name="Grigoriev I.V."/>
            <person name="Debuchy R."/>
            <person name="Gladieux P."/>
            <person name="Hiltunen Thoren M."/>
            <person name="Johannesson H."/>
        </authorList>
    </citation>
    <scope>NUCLEOTIDE SEQUENCE</scope>
    <source>
        <strain evidence="7">CBS 532.94</strain>
    </source>
</reference>
<comment type="caution">
    <text evidence="7">The sequence shown here is derived from an EMBL/GenBank/DDBJ whole genome shotgun (WGS) entry which is preliminary data.</text>
</comment>
<protein>
    <recommendedName>
        <fullName evidence="9">RTA1 domain protein</fullName>
    </recommendedName>
</protein>
<dbReference type="GO" id="GO:0016020">
    <property type="term" value="C:membrane"/>
    <property type="evidence" value="ECO:0007669"/>
    <property type="project" value="UniProtKB-SubCell"/>
</dbReference>
<dbReference type="PANTHER" id="PTHR31465:SF34">
    <property type="entry name" value="DOMAIN PROTEIN, PUTATIVE (AFU_ORTHOLOGUE AFUA_3G00480)-RELATED"/>
    <property type="match status" value="1"/>
</dbReference>
<dbReference type="EMBL" id="MU860096">
    <property type="protein sequence ID" value="KAK4238427.1"/>
    <property type="molecule type" value="Genomic_DNA"/>
</dbReference>
<evidence type="ECO:0000256" key="4">
    <source>
        <dbReference type="ARBA" id="ARBA00023136"/>
    </source>
</evidence>
<dbReference type="Proteomes" id="UP001303760">
    <property type="component" value="Unassembled WGS sequence"/>
</dbReference>
<feature type="transmembrane region" description="Helical" evidence="6">
    <location>
        <begin position="20"/>
        <end position="37"/>
    </location>
</feature>
<feature type="region of interest" description="Disordered" evidence="5">
    <location>
        <begin position="322"/>
        <end position="349"/>
    </location>
</feature>
<feature type="transmembrane region" description="Helical" evidence="6">
    <location>
        <begin position="249"/>
        <end position="269"/>
    </location>
</feature>
<organism evidence="7 8">
    <name type="scientific">Achaetomium macrosporum</name>
    <dbReference type="NCBI Taxonomy" id="79813"/>
    <lineage>
        <taxon>Eukaryota</taxon>
        <taxon>Fungi</taxon>
        <taxon>Dikarya</taxon>
        <taxon>Ascomycota</taxon>
        <taxon>Pezizomycotina</taxon>
        <taxon>Sordariomycetes</taxon>
        <taxon>Sordariomycetidae</taxon>
        <taxon>Sordariales</taxon>
        <taxon>Chaetomiaceae</taxon>
        <taxon>Achaetomium</taxon>
    </lineage>
</organism>
<evidence type="ECO:0000313" key="7">
    <source>
        <dbReference type="EMBL" id="KAK4238427.1"/>
    </source>
</evidence>
<evidence type="ECO:0000256" key="1">
    <source>
        <dbReference type="ARBA" id="ARBA00004141"/>
    </source>
</evidence>
<evidence type="ECO:0000256" key="6">
    <source>
        <dbReference type="SAM" id="Phobius"/>
    </source>
</evidence>
<dbReference type="InterPro" id="IPR007568">
    <property type="entry name" value="RTA1"/>
</dbReference>
<dbReference type="AlphaFoldDB" id="A0AAN7HB75"/>
<accession>A0AAN7HB75</accession>
<evidence type="ECO:0008006" key="9">
    <source>
        <dbReference type="Google" id="ProtNLM"/>
    </source>
</evidence>
<evidence type="ECO:0000313" key="8">
    <source>
        <dbReference type="Proteomes" id="UP001303760"/>
    </source>
</evidence>